<dbReference type="CDD" id="cd05574">
    <property type="entry name" value="STKc_phototropin_like"/>
    <property type="match status" value="1"/>
</dbReference>
<evidence type="ECO:0000256" key="3">
    <source>
        <dbReference type="ARBA" id="ARBA00022527"/>
    </source>
</evidence>
<dbReference type="GO" id="GO:0000749">
    <property type="term" value="P:response to pheromone triggering conjugation with cellular fusion"/>
    <property type="evidence" value="ECO:0007669"/>
    <property type="project" value="UniProtKB-ARBA"/>
</dbReference>
<feature type="compositionally biased region" description="Basic and acidic residues" evidence="10">
    <location>
        <begin position="769"/>
        <end position="792"/>
    </location>
</feature>
<dbReference type="SUPFAM" id="SSF56112">
    <property type="entry name" value="Protein kinase-like (PK-like)"/>
    <property type="match status" value="1"/>
</dbReference>
<comment type="catalytic activity">
    <reaction evidence="8">
        <text>L-threonyl-[protein] + ATP = O-phospho-L-threonyl-[protein] + ADP + H(+)</text>
        <dbReference type="Rhea" id="RHEA:46608"/>
        <dbReference type="Rhea" id="RHEA-COMP:11060"/>
        <dbReference type="Rhea" id="RHEA-COMP:11605"/>
        <dbReference type="ChEBI" id="CHEBI:15378"/>
        <dbReference type="ChEBI" id="CHEBI:30013"/>
        <dbReference type="ChEBI" id="CHEBI:30616"/>
        <dbReference type="ChEBI" id="CHEBI:61977"/>
        <dbReference type="ChEBI" id="CHEBI:456216"/>
        <dbReference type="EC" id="2.7.11.1"/>
    </reaction>
</comment>
<comment type="similarity">
    <text evidence="1">Belongs to the protein kinase superfamily. AGC Ser/Thr protein kinase family.</text>
</comment>
<feature type="compositionally biased region" description="Polar residues" evidence="10">
    <location>
        <begin position="373"/>
        <end position="384"/>
    </location>
</feature>
<feature type="compositionally biased region" description="Polar residues" evidence="10">
    <location>
        <begin position="18"/>
        <end position="30"/>
    </location>
</feature>
<comment type="caution">
    <text evidence="12">The sequence shown here is derived from an EMBL/GenBank/DDBJ whole genome shotgun (WGS) entry which is preliminary data.</text>
</comment>
<feature type="compositionally biased region" description="Polar residues" evidence="10">
    <location>
        <begin position="38"/>
        <end position="70"/>
    </location>
</feature>
<feature type="compositionally biased region" description="Low complexity" evidence="10">
    <location>
        <begin position="120"/>
        <end position="135"/>
    </location>
</feature>
<evidence type="ECO:0000256" key="4">
    <source>
        <dbReference type="ARBA" id="ARBA00022679"/>
    </source>
</evidence>
<feature type="domain" description="Protein kinase" evidence="11">
    <location>
        <begin position="454"/>
        <end position="737"/>
    </location>
</feature>
<accession>A0A9P8QCS4</accession>
<dbReference type="GO" id="GO:0004674">
    <property type="term" value="F:protein serine/threonine kinase activity"/>
    <property type="evidence" value="ECO:0007669"/>
    <property type="project" value="UniProtKB-KW"/>
</dbReference>
<evidence type="ECO:0000256" key="6">
    <source>
        <dbReference type="ARBA" id="ARBA00022777"/>
    </source>
</evidence>
<dbReference type="Gene3D" id="3.30.200.20">
    <property type="entry name" value="Phosphorylase Kinase, domain 1"/>
    <property type="match status" value="1"/>
</dbReference>
<evidence type="ECO:0000256" key="1">
    <source>
        <dbReference type="ARBA" id="ARBA00009903"/>
    </source>
</evidence>
<keyword evidence="6" id="KW-0418">Kinase</keyword>
<evidence type="ECO:0000259" key="11">
    <source>
        <dbReference type="PROSITE" id="PS50011"/>
    </source>
</evidence>
<keyword evidence="3" id="KW-0723">Serine/threonine-protein kinase</keyword>
<evidence type="ECO:0000313" key="12">
    <source>
        <dbReference type="EMBL" id="KAH3688076.1"/>
    </source>
</evidence>
<dbReference type="PROSITE" id="PS00108">
    <property type="entry name" value="PROTEIN_KINASE_ST"/>
    <property type="match status" value="1"/>
</dbReference>
<dbReference type="AlphaFoldDB" id="A0A9P8QCS4"/>
<evidence type="ECO:0000256" key="8">
    <source>
        <dbReference type="ARBA" id="ARBA00047899"/>
    </source>
</evidence>
<evidence type="ECO:0000256" key="10">
    <source>
        <dbReference type="SAM" id="MobiDB-lite"/>
    </source>
</evidence>
<feature type="region of interest" description="Disordered" evidence="10">
    <location>
        <begin position="763"/>
        <end position="819"/>
    </location>
</feature>
<dbReference type="InterPro" id="IPR011009">
    <property type="entry name" value="Kinase-like_dom_sf"/>
</dbReference>
<dbReference type="InterPro" id="IPR000719">
    <property type="entry name" value="Prot_kinase_dom"/>
</dbReference>
<dbReference type="FunFam" id="1.10.510.10:FF:000121">
    <property type="entry name" value="Serine/threonine-protein kinase nrc-2"/>
    <property type="match status" value="1"/>
</dbReference>
<dbReference type="FunFam" id="3.30.200.20:FF:000078">
    <property type="entry name" value="Serine/threonine-protein kinase nrc-2"/>
    <property type="match status" value="1"/>
</dbReference>
<dbReference type="Proteomes" id="UP000774326">
    <property type="component" value="Unassembled WGS sequence"/>
</dbReference>
<keyword evidence="13" id="KW-1185">Reference proteome</keyword>
<evidence type="ECO:0000256" key="2">
    <source>
        <dbReference type="ARBA" id="ARBA00012513"/>
    </source>
</evidence>
<feature type="compositionally biased region" description="Basic and acidic residues" evidence="10">
    <location>
        <begin position="184"/>
        <end position="195"/>
    </location>
</feature>
<reference evidence="12" key="2">
    <citation type="submission" date="2021-01" db="EMBL/GenBank/DDBJ databases">
        <authorList>
            <person name="Schikora-Tamarit M.A."/>
        </authorList>
    </citation>
    <scope>NUCLEOTIDE SEQUENCE</scope>
    <source>
        <strain evidence="12">CBS2887</strain>
    </source>
</reference>
<feature type="compositionally biased region" description="Polar residues" evidence="10">
    <location>
        <begin position="291"/>
        <end position="301"/>
    </location>
</feature>
<gene>
    <name evidence="12" type="ORF">WICPIJ_000918</name>
</gene>
<evidence type="ECO:0000256" key="5">
    <source>
        <dbReference type="ARBA" id="ARBA00022741"/>
    </source>
</evidence>
<feature type="compositionally biased region" description="Low complexity" evidence="10">
    <location>
        <begin position="170"/>
        <end position="183"/>
    </location>
</feature>
<dbReference type="PROSITE" id="PS50011">
    <property type="entry name" value="PROTEIN_KINASE_DOM"/>
    <property type="match status" value="1"/>
</dbReference>
<feature type="compositionally biased region" description="Polar residues" evidence="10">
    <location>
        <begin position="258"/>
        <end position="279"/>
    </location>
</feature>
<feature type="compositionally biased region" description="Polar residues" evidence="10">
    <location>
        <begin position="1"/>
        <end position="11"/>
    </location>
</feature>
<reference evidence="12" key="1">
    <citation type="journal article" date="2021" name="Open Biol.">
        <title>Shared evolutionary footprints suggest mitochondrial oxidative damage underlies multiple complex I losses in fungi.</title>
        <authorList>
            <person name="Schikora-Tamarit M.A."/>
            <person name="Marcet-Houben M."/>
            <person name="Nosek J."/>
            <person name="Gabaldon T."/>
        </authorList>
    </citation>
    <scope>NUCLEOTIDE SEQUENCE</scope>
    <source>
        <strain evidence="12">CBS2887</strain>
    </source>
</reference>
<feature type="region of interest" description="Disordered" evidence="10">
    <location>
        <begin position="1"/>
        <end position="157"/>
    </location>
</feature>
<feature type="region of interest" description="Disordered" evidence="10">
    <location>
        <begin position="170"/>
        <end position="215"/>
    </location>
</feature>
<sequence>MVSVVNQQQPEDTFAPPNISSMSKLRTRSMSFGRLFSFGSNNTASNTPPTAPGSPQTSQAPNQHGSSGSSTKEETQAELEQEEQEEVGQEAEEVEHQADEQESGLDISDIAVPKEERSFSAPAPAPTAEALLSEPNTQRSRSPTVEPLESSTDNLEKSFSSKLKNLFKLTSSSSNSPTLQSLPQKDENTEVDHLQLESPAKSHNHNVINNLSDPPYMKEVETSKISIEEALPDQTASQLPPATSKTKALFNAVRRMRSPSQPTHPSKLLSNNISSQPYFSHQGLPPHVDTGESQPDVNQLNGKDKGQGPLPFALKKNRNASHTSLNKIMEENSNENVNSGTTEEKPPAAAAAAAVKPKLRRVASAPLNLKTVVNESNKSSAEIPSSQTTTTSSASSQIEPQPSSAQSNGTASTHKLNDIAEKETSAMPPRSRKKSFLLSNSIKYADLQVGPKSFDKIRLLGKGDVGKVYLVREKSTDRLYAMKVLSKKEMIQRNKIKRALAEQEILATSNHPFIVTLYHSFQSEDNLYLCMEYCMGGEFFRALQTRKSKCIPEEDAKFYASEVVAALEYLHLMGFIYRDLKPENILLHQSGHIMLSDFDLSKQTESNKNPLMANTSNKTSMAIDTKICIDGFRTNSFVGTEEYIAPEVIRGKGHTVAVDWWTLGILIYEMICGTTPFKGSNRNQTFSNILKSEVTFPDSQSISSNCKNLIKKLLTKDENKRLGSKFGASDVKNHPFFKTVQWALLRNQSPPMIPILSKNGADFQKNKKHDSQSIDISKENTLHTDSDTHDFSGSEDERDPFHDFNSMTLIHDQDKSKGEGKEMIYGKEESYGSISYTVNRNRARTNSKSLFKTKF</sequence>
<name>A0A9P8QCS4_WICPI</name>
<dbReference type="EC" id="2.7.11.1" evidence="2"/>
<dbReference type="OrthoDB" id="432483at2759"/>
<protein>
    <recommendedName>
        <fullName evidence="2">non-specific serine/threonine protein kinase</fullName>
        <ecNumber evidence="2">2.7.11.1</ecNumber>
    </recommendedName>
</protein>
<evidence type="ECO:0000313" key="13">
    <source>
        <dbReference type="Proteomes" id="UP000774326"/>
    </source>
</evidence>
<dbReference type="Pfam" id="PF00069">
    <property type="entry name" value="Pkinase"/>
    <property type="match status" value="1"/>
</dbReference>
<keyword evidence="7" id="KW-0067">ATP-binding</keyword>
<dbReference type="SMART" id="SM00220">
    <property type="entry name" value="S_TKc"/>
    <property type="match status" value="1"/>
</dbReference>
<feature type="compositionally biased region" description="Low complexity" evidence="10">
    <location>
        <begin position="385"/>
        <end position="397"/>
    </location>
</feature>
<proteinExistence type="inferred from homology"/>
<organism evidence="12 13">
    <name type="scientific">Wickerhamomyces pijperi</name>
    <name type="common">Yeast</name>
    <name type="synonym">Pichia pijperi</name>
    <dbReference type="NCBI Taxonomy" id="599730"/>
    <lineage>
        <taxon>Eukaryota</taxon>
        <taxon>Fungi</taxon>
        <taxon>Dikarya</taxon>
        <taxon>Ascomycota</taxon>
        <taxon>Saccharomycotina</taxon>
        <taxon>Saccharomycetes</taxon>
        <taxon>Phaffomycetales</taxon>
        <taxon>Wickerhamomycetaceae</taxon>
        <taxon>Wickerhamomyces</taxon>
    </lineage>
</organism>
<dbReference type="Gene3D" id="1.10.510.10">
    <property type="entry name" value="Transferase(Phosphotransferase) domain 1"/>
    <property type="match status" value="1"/>
</dbReference>
<dbReference type="GO" id="GO:0005524">
    <property type="term" value="F:ATP binding"/>
    <property type="evidence" value="ECO:0007669"/>
    <property type="project" value="UniProtKB-KW"/>
</dbReference>
<evidence type="ECO:0000256" key="9">
    <source>
        <dbReference type="ARBA" id="ARBA00048679"/>
    </source>
</evidence>
<feature type="region of interest" description="Disordered" evidence="10">
    <location>
        <begin position="373"/>
        <end position="413"/>
    </location>
</feature>
<dbReference type="PANTHER" id="PTHR45637">
    <property type="entry name" value="FLIPPASE KINASE 1-RELATED"/>
    <property type="match status" value="1"/>
</dbReference>
<feature type="compositionally biased region" description="Polar residues" evidence="10">
    <location>
        <begin position="398"/>
        <end position="413"/>
    </location>
</feature>
<keyword evidence="4" id="KW-0808">Transferase</keyword>
<keyword evidence="5" id="KW-0547">Nucleotide-binding</keyword>
<feature type="compositionally biased region" description="Acidic residues" evidence="10">
    <location>
        <begin position="76"/>
        <end position="93"/>
    </location>
</feature>
<dbReference type="GO" id="GO:0097035">
    <property type="term" value="P:regulation of membrane lipid distribution"/>
    <property type="evidence" value="ECO:0007669"/>
    <property type="project" value="UniProtKB-ARBA"/>
</dbReference>
<dbReference type="InterPro" id="IPR008271">
    <property type="entry name" value="Ser/Thr_kinase_AS"/>
</dbReference>
<feature type="region of interest" description="Disordered" evidence="10">
    <location>
        <begin position="255"/>
        <end position="354"/>
    </location>
</feature>
<dbReference type="EMBL" id="JAEUBG010000529">
    <property type="protein sequence ID" value="KAH3688076.1"/>
    <property type="molecule type" value="Genomic_DNA"/>
</dbReference>
<evidence type="ECO:0000256" key="7">
    <source>
        <dbReference type="ARBA" id="ARBA00022840"/>
    </source>
</evidence>
<feature type="compositionally biased region" description="Polar residues" evidence="10">
    <location>
        <begin position="136"/>
        <end position="153"/>
    </location>
</feature>
<comment type="catalytic activity">
    <reaction evidence="9">
        <text>L-seryl-[protein] + ATP = O-phospho-L-seryl-[protein] + ADP + H(+)</text>
        <dbReference type="Rhea" id="RHEA:17989"/>
        <dbReference type="Rhea" id="RHEA-COMP:9863"/>
        <dbReference type="Rhea" id="RHEA-COMP:11604"/>
        <dbReference type="ChEBI" id="CHEBI:15378"/>
        <dbReference type="ChEBI" id="CHEBI:29999"/>
        <dbReference type="ChEBI" id="CHEBI:30616"/>
        <dbReference type="ChEBI" id="CHEBI:83421"/>
        <dbReference type="ChEBI" id="CHEBI:456216"/>
        <dbReference type="EC" id="2.7.11.1"/>
    </reaction>
</comment>